<reference evidence="3" key="1">
    <citation type="journal article" date="2017" name="Genome Biol.">
        <title>Comparative genomics reveals high biological diversity and specific adaptations in the industrially and medically important fungal genus Aspergillus.</title>
        <authorList>
            <person name="de Vries R.P."/>
            <person name="Riley R."/>
            <person name="Wiebenga A."/>
            <person name="Aguilar-Osorio G."/>
            <person name="Amillis S."/>
            <person name="Uchima C.A."/>
            <person name="Anderluh G."/>
            <person name="Asadollahi M."/>
            <person name="Askin M."/>
            <person name="Barry K."/>
            <person name="Battaglia E."/>
            <person name="Bayram O."/>
            <person name="Benocci T."/>
            <person name="Braus-Stromeyer S.A."/>
            <person name="Caldana C."/>
            <person name="Canovas D."/>
            <person name="Cerqueira G.C."/>
            <person name="Chen F."/>
            <person name="Chen W."/>
            <person name="Choi C."/>
            <person name="Clum A."/>
            <person name="Dos Santos R.A."/>
            <person name="Damasio A.R."/>
            <person name="Diallinas G."/>
            <person name="Emri T."/>
            <person name="Fekete E."/>
            <person name="Flipphi M."/>
            <person name="Freyberg S."/>
            <person name="Gallo A."/>
            <person name="Gournas C."/>
            <person name="Habgood R."/>
            <person name="Hainaut M."/>
            <person name="Harispe M.L."/>
            <person name="Henrissat B."/>
            <person name="Hilden K.S."/>
            <person name="Hope R."/>
            <person name="Hossain A."/>
            <person name="Karabika E."/>
            <person name="Karaffa L."/>
            <person name="Karanyi Z."/>
            <person name="Krasevec N."/>
            <person name="Kuo A."/>
            <person name="Kusch H."/>
            <person name="LaButti K."/>
            <person name="Lagendijk E.L."/>
            <person name="Lapidus A."/>
            <person name="Levasseur A."/>
            <person name="Lindquist E."/>
            <person name="Lipzen A."/>
            <person name="Logrieco A.F."/>
            <person name="MacCabe A."/>
            <person name="Maekelae M.R."/>
            <person name="Malavazi I."/>
            <person name="Melin P."/>
            <person name="Meyer V."/>
            <person name="Mielnichuk N."/>
            <person name="Miskei M."/>
            <person name="Molnar A.P."/>
            <person name="Mule G."/>
            <person name="Ngan C.Y."/>
            <person name="Orejas M."/>
            <person name="Orosz E."/>
            <person name="Ouedraogo J.P."/>
            <person name="Overkamp K.M."/>
            <person name="Park H.-S."/>
            <person name="Perrone G."/>
            <person name="Piumi F."/>
            <person name="Punt P.J."/>
            <person name="Ram A.F."/>
            <person name="Ramon A."/>
            <person name="Rauscher S."/>
            <person name="Record E."/>
            <person name="Riano-Pachon D.M."/>
            <person name="Robert V."/>
            <person name="Roehrig J."/>
            <person name="Ruller R."/>
            <person name="Salamov A."/>
            <person name="Salih N.S."/>
            <person name="Samson R.A."/>
            <person name="Sandor E."/>
            <person name="Sanguinetti M."/>
            <person name="Schuetze T."/>
            <person name="Sepcic K."/>
            <person name="Shelest E."/>
            <person name="Sherlock G."/>
            <person name="Sophianopoulou V."/>
            <person name="Squina F.M."/>
            <person name="Sun H."/>
            <person name="Susca A."/>
            <person name="Todd R.B."/>
            <person name="Tsang A."/>
            <person name="Unkles S.E."/>
            <person name="van de Wiele N."/>
            <person name="van Rossen-Uffink D."/>
            <person name="Oliveira J.V."/>
            <person name="Vesth T.C."/>
            <person name="Visser J."/>
            <person name="Yu J.-H."/>
            <person name="Zhou M."/>
            <person name="Andersen M.R."/>
            <person name="Archer D.B."/>
            <person name="Baker S.E."/>
            <person name="Benoit I."/>
            <person name="Brakhage A.A."/>
            <person name="Braus G.H."/>
            <person name="Fischer R."/>
            <person name="Frisvad J.C."/>
            <person name="Goldman G.H."/>
            <person name="Houbraken J."/>
            <person name="Oakley B."/>
            <person name="Pocsi I."/>
            <person name="Scazzocchio C."/>
            <person name="Seiboth B."/>
            <person name="vanKuyk P.A."/>
            <person name="Wortman J."/>
            <person name="Dyer P.S."/>
            <person name="Grigoriev I.V."/>
        </authorList>
    </citation>
    <scope>NUCLEOTIDE SEQUENCE [LARGE SCALE GENOMIC DNA]</scope>
    <source>
        <strain evidence="3">CBS 101740 / IMI 381727 / IBT 21946</strain>
    </source>
</reference>
<organism evidence="2 3">
    <name type="scientific">Aspergillus brasiliensis (strain CBS 101740 / IMI 381727 / IBT 21946)</name>
    <dbReference type="NCBI Taxonomy" id="767769"/>
    <lineage>
        <taxon>Eukaryota</taxon>
        <taxon>Fungi</taxon>
        <taxon>Dikarya</taxon>
        <taxon>Ascomycota</taxon>
        <taxon>Pezizomycotina</taxon>
        <taxon>Eurotiomycetes</taxon>
        <taxon>Eurotiomycetidae</taxon>
        <taxon>Eurotiales</taxon>
        <taxon>Aspergillaceae</taxon>
        <taxon>Aspergillus</taxon>
        <taxon>Aspergillus subgen. Circumdati</taxon>
    </lineage>
</organism>
<evidence type="ECO:0000313" key="3">
    <source>
        <dbReference type="Proteomes" id="UP000184499"/>
    </source>
</evidence>
<proteinExistence type="inferred from homology"/>
<gene>
    <name evidence="2" type="ORF">ASPBRDRAFT_36648</name>
</gene>
<dbReference type="Pfam" id="PF00106">
    <property type="entry name" value="adh_short"/>
    <property type="match status" value="1"/>
</dbReference>
<evidence type="ECO:0000256" key="1">
    <source>
        <dbReference type="ARBA" id="ARBA00006484"/>
    </source>
</evidence>
<dbReference type="Proteomes" id="UP000184499">
    <property type="component" value="Unassembled WGS sequence"/>
</dbReference>
<dbReference type="OrthoDB" id="1933717at2759"/>
<dbReference type="AlphaFoldDB" id="A0A1L9V0E6"/>
<dbReference type="PANTHER" id="PTHR43544">
    <property type="entry name" value="SHORT-CHAIN DEHYDROGENASE/REDUCTASE"/>
    <property type="match status" value="1"/>
</dbReference>
<accession>A0A1L9V0E6</accession>
<dbReference type="GO" id="GO:0005737">
    <property type="term" value="C:cytoplasm"/>
    <property type="evidence" value="ECO:0007669"/>
    <property type="project" value="TreeGrafter"/>
</dbReference>
<dbReference type="VEuPathDB" id="FungiDB:ASPBRDRAFT_36648"/>
<protein>
    <submittedName>
        <fullName evidence="2">Uncharacterized protein</fullName>
    </submittedName>
</protein>
<dbReference type="PRINTS" id="PR00081">
    <property type="entry name" value="GDHRDH"/>
</dbReference>
<dbReference type="GO" id="GO:0019748">
    <property type="term" value="P:secondary metabolic process"/>
    <property type="evidence" value="ECO:0007669"/>
    <property type="project" value="TreeGrafter"/>
</dbReference>
<dbReference type="InterPro" id="IPR051468">
    <property type="entry name" value="Fungal_SecMetab_SDRs"/>
</dbReference>
<dbReference type="Gene3D" id="3.40.50.720">
    <property type="entry name" value="NAD(P)-binding Rossmann-like Domain"/>
    <property type="match status" value="1"/>
</dbReference>
<dbReference type="RefSeq" id="XP_067484670.1">
    <property type="nucleotide sequence ID" value="XM_067623552.1"/>
</dbReference>
<comment type="similarity">
    <text evidence="1">Belongs to the short-chain dehydrogenases/reductases (SDR) family.</text>
</comment>
<keyword evidence="3" id="KW-1185">Reference proteome</keyword>
<dbReference type="GeneID" id="93576040"/>
<dbReference type="OMA" id="VHYYDGV"/>
<dbReference type="SUPFAM" id="SSF51735">
    <property type="entry name" value="NAD(P)-binding Rossmann-fold domains"/>
    <property type="match status" value="1"/>
</dbReference>
<dbReference type="STRING" id="767769.A0A1L9V0E6"/>
<name>A0A1L9V0E6_ASPBC</name>
<dbReference type="InterPro" id="IPR002347">
    <property type="entry name" value="SDR_fam"/>
</dbReference>
<dbReference type="EMBL" id="KV878679">
    <property type="protein sequence ID" value="OJJ77423.1"/>
    <property type="molecule type" value="Genomic_DNA"/>
</dbReference>
<sequence>MSPRVVLITGANSGVGLATAKVLAQAAEGFHVILACRSLEKGTQALEEIKQEGIPTENISTVQLDVTDQTSIQAAAASVHQRFGQLDALVNNAGVASRHPDIKTRLQLCMYTNVIGPAVVSATFRSLLLRSPNPYTIYVTSGVGSLTLASDPTSRVFHGPSNGEAYRASKSALNMIMVQDWAASLDTPLKIFAFCPGFVRSNLRGTSEEERSGWGHASDPMIPGNTILSILRGQRDAEVGKVIHKDGSFPW</sequence>
<dbReference type="InterPro" id="IPR036291">
    <property type="entry name" value="NAD(P)-bd_dom_sf"/>
</dbReference>
<dbReference type="GO" id="GO:0016491">
    <property type="term" value="F:oxidoreductase activity"/>
    <property type="evidence" value="ECO:0007669"/>
    <property type="project" value="TreeGrafter"/>
</dbReference>
<evidence type="ECO:0000313" key="2">
    <source>
        <dbReference type="EMBL" id="OJJ77423.1"/>
    </source>
</evidence>
<dbReference type="PANTHER" id="PTHR43544:SF32">
    <property type="entry name" value="CHAIN DEHYDROGENASE, PUTATIVE (AFU_ORTHOLOGUE AFUA_5G01530)-RELATED"/>
    <property type="match status" value="1"/>
</dbReference>